<comment type="caution">
    <text evidence="6">The sequence shown here is derived from an EMBL/GenBank/DDBJ whole genome shotgun (WGS) entry which is preliminary data.</text>
</comment>
<protein>
    <recommendedName>
        <fullName evidence="2">Splicing factor Cactin</fullName>
    </recommendedName>
</protein>
<dbReference type="InterPro" id="IPR018816">
    <property type="entry name" value="Cactin_central"/>
</dbReference>
<dbReference type="SMART" id="SM01050">
    <property type="entry name" value="CactinC_cactus"/>
    <property type="match status" value="1"/>
</dbReference>
<dbReference type="GO" id="GO:0045292">
    <property type="term" value="P:mRNA cis splicing, via spliceosome"/>
    <property type="evidence" value="ECO:0007669"/>
    <property type="project" value="TreeGrafter"/>
</dbReference>
<feature type="domain" description="Splicing factor Cactin C-terminal" evidence="4">
    <location>
        <begin position="419"/>
        <end position="560"/>
    </location>
</feature>
<reference evidence="6 7" key="1">
    <citation type="journal article" date="2018" name="BMC Genomics">
        <title>Genomic evidence for intraspecific hybridization in a clonal and extremely halotolerant yeast.</title>
        <authorList>
            <person name="Gostincar C."/>
            <person name="Stajich J.E."/>
            <person name="Zupancic J."/>
            <person name="Zalar P."/>
            <person name="Gunde-Cimerman N."/>
        </authorList>
    </citation>
    <scope>NUCLEOTIDE SEQUENCE [LARGE SCALE GENOMIC DNA]</scope>
    <source>
        <strain evidence="6 7">EXF-6656</strain>
    </source>
</reference>
<evidence type="ECO:0000256" key="3">
    <source>
        <dbReference type="SAM" id="MobiDB-lite"/>
    </source>
</evidence>
<feature type="compositionally biased region" description="Basic and acidic residues" evidence="3">
    <location>
        <begin position="308"/>
        <end position="317"/>
    </location>
</feature>
<comment type="similarity">
    <text evidence="1">Belongs to the CACTIN family.</text>
</comment>
<accession>A0A3M6XI46</accession>
<feature type="region of interest" description="Disordered" evidence="3">
    <location>
        <begin position="360"/>
        <end position="389"/>
    </location>
</feature>
<dbReference type="OrthoDB" id="265955at2759"/>
<evidence type="ECO:0000313" key="6">
    <source>
        <dbReference type="EMBL" id="RMX90474.1"/>
    </source>
</evidence>
<dbReference type="GO" id="GO:0005681">
    <property type="term" value="C:spliceosomal complex"/>
    <property type="evidence" value="ECO:0007669"/>
    <property type="project" value="TreeGrafter"/>
</dbReference>
<dbReference type="VEuPathDB" id="FungiDB:BTJ68_02579"/>
<dbReference type="AlphaFoldDB" id="A0A3M6XI46"/>
<feature type="domain" description="Splicing factor cactin central" evidence="5">
    <location>
        <begin position="72"/>
        <end position="265"/>
    </location>
</feature>
<evidence type="ECO:0000313" key="7">
    <source>
        <dbReference type="Proteomes" id="UP000281245"/>
    </source>
</evidence>
<dbReference type="Pfam" id="PF10312">
    <property type="entry name" value="Cactin_mid"/>
    <property type="match status" value="1"/>
</dbReference>
<dbReference type="PANTHER" id="PTHR21737:SF4">
    <property type="entry name" value="SPLICING FACTOR CACTIN"/>
    <property type="match status" value="1"/>
</dbReference>
<evidence type="ECO:0000259" key="4">
    <source>
        <dbReference type="Pfam" id="PF09732"/>
    </source>
</evidence>
<proteinExistence type="inferred from homology"/>
<organism evidence="6 7">
    <name type="scientific">Hortaea werneckii</name>
    <name type="common">Black yeast</name>
    <name type="synonym">Cladosporium werneckii</name>
    <dbReference type="NCBI Taxonomy" id="91943"/>
    <lineage>
        <taxon>Eukaryota</taxon>
        <taxon>Fungi</taxon>
        <taxon>Dikarya</taxon>
        <taxon>Ascomycota</taxon>
        <taxon>Pezizomycotina</taxon>
        <taxon>Dothideomycetes</taxon>
        <taxon>Dothideomycetidae</taxon>
        <taxon>Mycosphaerellales</taxon>
        <taxon>Teratosphaeriaceae</taxon>
        <taxon>Hortaea</taxon>
    </lineage>
</organism>
<feature type="region of interest" description="Disordered" evidence="3">
    <location>
        <begin position="294"/>
        <end position="317"/>
    </location>
</feature>
<dbReference type="PANTHER" id="PTHR21737">
    <property type="entry name" value="POLYGLUTAMINE BINDING PROTEIN 1/MARVEL MEMBRANE-ASSOCIATING DOMAIN CONTAINING 3"/>
    <property type="match status" value="1"/>
</dbReference>
<gene>
    <name evidence="6" type="ORF">D0869_00112</name>
</gene>
<name>A0A3M6XI46_HORWE</name>
<dbReference type="Pfam" id="PF09732">
    <property type="entry name" value="CactinC_cactus"/>
    <property type="match status" value="1"/>
</dbReference>
<dbReference type="GO" id="GO:0005737">
    <property type="term" value="C:cytoplasm"/>
    <property type="evidence" value="ECO:0007669"/>
    <property type="project" value="TreeGrafter"/>
</dbReference>
<evidence type="ECO:0000256" key="2">
    <source>
        <dbReference type="ARBA" id="ARBA00034534"/>
    </source>
</evidence>
<evidence type="ECO:0000256" key="1">
    <source>
        <dbReference type="ARBA" id="ARBA00006895"/>
    </source>
</evidence>
<dbReference type="EMBL" id="QWIJ01000002">
    <property type="protein sequence ID" value="RMX90474.1"/>
    <property type="molecule type" value="Genomic_DNA"/>
</dbReference>
<sequence>TRADGGVQATERHCAAVSDIHQRSNTPTYVRLELELRAWLPKAGAFGFKLAAFTTNLNHRDTRYSMSRKRPAADAAEAAWVADEDRFVLQQSKKKALLRAKSGRASPIDWLAVTLSVLEPGSAQGAWDDDGAKDDEEFEIMEPEIVFEGLGEDESALKELMKGVDGYLGLERGAGRSYWETMKTICQDRLKQIPASAQQTSARGVGSVAGDLDKLLAPKSLPELEKLEKQIRTKLSAGGNIDTDYWEHLLRTPLSYKAKAKLREIGSQITAGRLESLKAEKVKEADSLRAELELSQDDTTIESGPDLKVGERHPLDPEPLLRLRSEDKQLHSMTGTDFAEKLALDRQRVVKKGFIPMQHRQASAAFSEPSAKRQRTEEPSSTVTAQQAAFDREVSRGLRDNEELVTTEVPVETKHIDRWPSSVKPRKPRYFCRLTLGYEWNKYNQTHYDADNPPPRVVQGYRFNIFYPDLMPREDGVVRAPTYKIEREGGRKRGEMLAPAGEDDTCVIRFISGPPYEDIAFRVVDKEWDYSAKRERGFRSSFDKGVLTLHFMFKKIYYRK</sequence>
<evidence type="ECO:0000259" key="5">
    <source>
        <dbReference type="Pfam" id="PF10312"/>
    </source>
</evidence>
<dbReference type="Proteomes" id="UP000281245">
    <property type="component" value="Unassembled WGS sequence"/>
</dbReference>
<feature type="non-terminal residue" evidence="6">
    <location>
        <position position="1"/>
    </location>
</feature>
<dbReference type="InterPro" id="IPR019134">
    <property type="entry name" value="Cactin_C"/>
</dbReference>